<accession>A0A6G7CPY2</accession>
<dbReference type="InterPro" id="IPR050315">
    <property type="entry name" value="FAD-oxidoreductase_2"/>
</dbReference>
<evidence type="ECO:0000259" key="4">
    <source>
        <dbReference type="Pfam" id="PF01266"/>
    </source>
</evidence>
<organism evidence="5 6">
    <name type="scientific">Vibrio ziniensis</name>
    <dbReference type="NCBI Taxonomy" id="2711221"/>
    <lineage>
        <taxon>Bacteria</taxon>
        <taxon>Pseudomonadati</taxon>
        <taxon>Pseudomonadota</taxon>
        <taxon>Gammaproteobacteria</taxon>
        <taxon>Vibrionales</taxon>
        <taxon>Vibrionaceae</taxon>
        <taxon>Vibrio</taxon>
    </lineage>
</organism>
<dbReference type="EMBL" id="CP049332">
    <property type="protein sequence ID" value="QIH44139.1"/>
    <property type="molecule type" value="Genomic_DNA"/>
</dbReference>
<gene>
    <name evidence="5" type="ORF">G5S32_19435</name>
</gene>
<evidence type="ECO:0000313" key="5">
    <source>
        <dbReference type="EMBL" id="QIH44139.1"/>
    </source>
</evidence>
<keyword evidence="2" id="KW-0285">Flavoprotein</keyword>
<dbReference type="PANTHER" id="PTHR43400">
    <property type="entry name" value="FUMARATE REDUCTASE"/>
    <property type="match status" value="1"/>
</dbReference>
<keyword evidence="2" id="KW-0274">FAD</keyword>
<dbReference type="Pfam" id="PF01266">
    <property type="entry name" value="DAO"/>
    <property type="match status" value="1"/>
</dbReference>
<name>A0A6G7CPY2_9VIBR</name>
<keyword evidence="6" id="KW-1185">Reference proteome</keyword>
<reference evidence="5 6" key="1">
    <citation type="submission" date="2020-02" db="EMBL/GenBank/DDBJ databases">
        <title>A complete genome of a marine bacterium Vibrio sp. ZWAL4003 isolated from the mangrove sediment with the ability to degrade polysaccharides.</title>
        <authorList>
            <person name="Wu J."/>
            <person name="Qu W."/>
            <person name="Zeng R."/>
        </authorList>
    </citation>
    <scope>NUCLEOTIDE SEQUENCE [LARGE SCALE GENOMIC DNA]</scope>
    <source>
        <strain evidence="5 6">ZWAL4003</strain>
    </source>
</reference>
<dbReference type="InterPro" id="IPR006076">
    <property type="entry name" value="FAD-dep_OxRdtase"/>
</dbReference>
<dbReference type="GO" id="GO:0016491">
    <property type="term" value="F:oxidoreductase activity"/>
    <property type="evidence" value="ECO:0007669"/>
    <property type="project" value="UniProtKB-KW"/>
</dbReference>
<dbReference type="KEGG" id="vzi:G5S32_19435"/>
<evidence type="ECO:0000256" key="2">
    <source>
        <dbReference type="ARBA" id="ARBA00022827"/>
    </source>
</evidence>
<sequence length="487" mass="54662">MTIGSEMSQNTQNFPSPRVAIIGGGVAGATAAVHLGELGINVLLLEKGPSLVNGPPICHLHAGGNLYREISEQQCIELLRQSVETIRLYPHTLNKRPTVIAIPDTDSGEPHDIIPRLEKIQACYQQLVDEDPRNQIMGEPRQYYSLYQREQLEQLSLLAQPKEPVTSEEWLIPFAKYADLDSIKYPVVVVQEYGWSVFRLAASAELALGSMKNCQVMTHATLVSAEFVEQCWQLIYVDIVGKRHQIEIDYLINACGYETGKVDDMAHYQRKRMVEFKAAYVTHWPECQHEWPEVVFHGERGTPKGMAQFTPYADGVFQLHGMTEDITLFKDGLVISAENSSQPVLPKYLEQKILEGWQSDALNERTQKAIAHISQYMPEFKGAKVGGKPLYGAQQIPGYDATLRAADVTFEDNNYARMEVVKGSSALEAVRKIASTWHLTDMQTGYSIEEQHPISMSLTASDIEYRAKQLAQERGYPQALAKFVGMK</sequence>
<dbReference type="Gene3D" id="3.50.50.60">
    <property type="entry name" value="FAD/NAD(P)-binding domain"/>
    <property type="match status" value="1"/>
</dbReference>
<evidence type="ECO:0000313" key="6">
    <source>
        <dbReference type="Proteomes" id="UP000503003"/>
    </source>
</evidence>
<dbReference type="Proteomes" id="UP000503003">
    <property type="component" value="Chromosome 2"/>
</dbReference>
<comment type="cofactor">
    <cofactor evidence="1">
        <name>FAD</name>
        <dbReference type="ChEBI" id="CHEBI:57692"/>
    </cofactor>
</comment>
<dbReference type="AlphaFoldDB" id="A0A6G7CPY2"/>
<keyword evidence="3" id="KW-0560">Oxidoreductase</keyword>
<evidence type="ECO:0000256" key="3">
    <source>
        <dbReference type="ARBA" id="ARBA00023002"/>
    </source>
</evidence>
<dbReference type="SUPFAM" id="SSF51905">
    <property type="entry name" value="FAD/NAD(P)-binding domain"/>
    <property type="match status" value="1"/>
</dbReference>
<feature type="domain" description="FAD dependent oxidoreductase" evidence="4">
    <location>
        <begin position="18"/>
        <end position="380"/>
    </location>
</feature>
<evidence type="ECO:0000256" key="1">
    <source>
        <dbReference type="ARBA" id="ARBA00001974"/>
    </source>
</evidence>
<dbReference type="PANTHER" id="PTHR43400:SF7">
    <property type="entry name" value="FAD-DEPENDENT OXIDOREDUCTASE 2 FAD BINDING DOMAIN-CONTAINING PROTEIN"/>
    <property type="match status" value="1"/>
</dbReference>
<proteinExistence type="predicted"/>
<dbReference type="InterPro" id="IPR036188">
    <property type="entry name" value="FAD/NAD-bd_sf"/>
</dbReference>
<protein>
    <submittedName>
        <fullName evidence="5">FAD-dependent oxidoreductase</fullName>
    </submittedName>
</protein>